<evidence type="ECO:0000259" key="2">
    <source>
        <dbReference type="Pfam" id="PF13581"/>
    </source>
</evidence>
<evidence type="ECO:0000313" key="4">
    <source>
        <dbReference type="Proteomes" id="UP001300096"/>
    </source>
</evidence>
<name>A0ABT0FHL3_9MICO</name>
<dbReference type="CDD" id="cd16936">
    <property type="entry name" value="HATPase_RsbW-like"/>
    <property type="match status" value="1"/>
</dbReference>
<protein>
    <submittedName>
        <fullName evidence="3">ATP-binding protein</fullName>
    </submittedName>
</protein>
<feature type="domain" description="Histidine kinase/HSP90-like ATPase" evidence="2">
    <location>
        <begin position="13"/>
        <end position="133"/>
    </location>
</feature>
<dbReference type="Proteomes" id="UP001300096">
    <property type="component" value="Unassembled WGS sequence"/>
</dbReference>
<dbReference type="Gene3D" id="3.30.565.10">
    <property type="entry name" value="Histidine kinase-like ATPase, C-terminal domain"/>
    <property type="match status" value="1"/>
</dbReference>
<dbReference type="PANTHER" id="PTHR35526">
    <property type="entry name" value="ANTI-SIGMA-F FACTOR RSBW-RELATED"/>
    <property type="match status" value="1"/>
</dbReference>
<dbReference type="PANTHER" id="PTHR35526:SF3">
    <property type="entry name" value="ANTI-SIGMA-F FACTOR RSBW"/>
    <property type="match status" value="1"/>
</dbReference>
<evidence type="ECO:0000256" key="1">
    <source>
        <dbReference type="ARBA" id="ARBA00022527"/>
    </source>
</evidence>
<organism evidence="3 4">
    <name type="scientific">Microbacterium croceum</name>
    <dbReference type="NCBI Taxonomy" id="2851645"/>
    <lineage>
        <taxon>Bacteria</taxon>
        <taxon>Bacillati</taxon>
        <taxon>Actinomycetota</taxon>
        <taxon>Actinomycetes</taxon>
        <taxon>Micrococcales</taxon>
        <taxon>Microbacteriaceae</taxon>
        <taxon>Microbacterium</taxon>
    </lineage>
</organism>
<accession>A0ABT0FHL3</accession>
<dbReference type="EMBL" id="JAHWXN010000002">
    <property type="protein sequence ID" value="MCK2037538.1"/>
    <property type="molecule type" value="Genomic_DNA"/>
</dbReference>
<keyword evidence="3" id="KW-0547">Nucleotide-binding</keyword>
<keyword evidence="1" id="KW-0418">Kinase</keyword>
<gene>
    <name evidence="3" type="ORF">KZC51_15505</name>
</gene>
<dbReference type="RefSeq" id="WP_247630930.1">
    <property type="nucleotide sequence ID" value="NZ_JAHWXN010000002.1"/>
</dbReference>
<proteinExistence type="predicted"/>
<dbReference type="SUPFAM" id="SSF55874">
    <property type="entry name" value="ATPase domain of HSP90 chaperone/DNA topoisomerase II/histidine kinase"/>
    <property type="match status" value="1"/>
</dbReference>
<sequence length="141" mass="15244">MTVLAASRIRLEPTPVALRAIGGWLRQATARLDADAAAAMLSRAELAVHEACMNVIEHAGLPEGSEIDLELELTTDRLTIRVSDAGDVFDLDAVADPAPHTLQEGGYGVKIIRSLVDELTYRRSNSMNELELRLNLGSTHA</sequence>
<keyword evidence="4" id="KW-1185">Reference proteome</keyword>
<keyword evidence="1" id="KW-0723">Serine/threonine-protein kinase</keyword>
<dbReference type="InterPro" id="IPR003594">
    <property type="entry name" value="HATPase_dom"/>
</dbReference>
<dbReference type="Pfam" id="PF13581">
    <property type="entry name" value="HATPase_c_2"/>
    <property type="match status" value="1"/>
</dbReference>
<evidence type="ECO:0000313" key="3">
    <source>
        <dbReference type="EMBL" id="MCK2037538.1"/>
    </source>
</evidence>
<dbReference type="InterPro" id="IPR036890">
    <property type="entry name" value="HATPase_C_sf"/>
</dbReference>
<dbReference type="InterPro" id="IPR050267">
    <property type="entry name" value="Anti-sigma-factor_SerPK"/>
</dbReference>
<keyword evidence="3" id="KW-0067">ATP-binding</keyword>
<comment type="caution">
    <text evidence="3">The sequence shown here is derived from an EMBL/GenBank/DDBJ whole genome shotgun (WGS) entry which is preliminary data.</text>
</comment>
<keyword evidence="1" id="KW-0808">Transferase</keyword>
<dbReference type="GO" id="GO:0005524">
    <property type="term" value="F:ATP binding"/>
    <property type="evidence" value="ECO:0007669"/>
    <property type="project" value="UniProtKB-KW"/>
</dbReference>
<reference evidence="3 4" key="1">
    <citation type="submission" date="2021-06" db="EMBL/GenBank/DDBJ databases">
        <title>Genome-based taxonomic framework of Microbacterium strains isolated from marine environment, the description of four new species and reclassification of four preexisting species.</title>
        <authorList>
            <person name="Lee S.D."/>
            <person name="Kim S.-M."/>
            <person name="Byeon Y.-S."/>
            <person name="Yang H.L."/>
            <person name="Kim I.S."/>
        </authorList>
    </citation>
    <scope>NUCLEOTIDE SEQUENCE [LARGE SCALE GENOMIC DNA]</scope>
    <source>
        <strain evidence="3 4">SSW1-49</strain>
    </source>
</reference>